<proteinExistence type="predicted"/>
<protein>
    <submittedName>
        <fullName evidence="1">Uncharacterized protein</fullName>
    </submittedName>
</protein>
<dbReference type="EMBL" id="CAJOBJ010238542">
    <property type="protein sequence ID" value="CAF5070541.1"/>
    <property type="molecule type" value="Genomic_DNA"/>
</dbReference>
<dbReference type="Proteomes" id="UP000681967">
    <property type="component" value="Unassembled WGS sequence"/>
</dbReference>
<evidence type="ECO:0000313" key="1">
    <source>
        <dbReference type="EMBL" id="CAF4899381.1"/>
    </source>
</evidence>
<feature type="non-terminal residue" evidence="1">
    <location>
        <position position="1"/>
    </location>
</feature>
<feature type="non-terminal residue" evidence="1">
    <location>
        <position position="65"/>
    </location>
</feature>
<dbReference type="AlphaFoldDB" id="A0A8S3CC00"/>
<dbReference type="EMBL" id="CAJOBH010167413">
    <property type="protein sequence ID" value="CAF4899381.1"/>
    <property type="molecule type" value="Genomic_DNA"/>
</dbReference>
<evidence type="ECO:0000313" key="2">
    <source>
        <dbReference type="EMBL" id="CAF5070541.1"/>
    </source>
</evidence>
<reference evidence="1" key="1">
    <citation type="submission" date="2021-02" db="EMBL/GenBank/DDBJ databases">
        <authorList>
            <person name="Nowell W R."/>
        </authorList>
    </citation>
    <scope>NUCLEOTIDE SEQUENCE</scope>
</reference>
<evidence type="ECO:0000313" key="3">
    <source>
        <dbReference type="Proteomes" id="UP000681967"/>
    </source>
</evidence>
<accession>A0A8S3CC00</accession>
<name>A0A8S3CC00_9BILA</name>
<comment type="caution">
    <text evidence="1">The sequence shown here is derived from an EMBL/GenBank/DDBJ whole genome shotgun (WGS) entry which is preliminary data.</text>
</comment>
<dbReference type="Proteomes" id="UP000681720">
    <property type="component" value="Unassembled WGS sequence"/>
</dbReference>
<sequence>NADSSAANTQQPSLVAASIRDIPEELPPSLPVVVQQQQQQPLPPRVVNNQPQVIADQLVQQQETS</sequence>
<gene>
    <name evidence="1" type="ORF">BYL167_LOCUS52102</name>
    <name evidence="2" type="ORF">GIL414_LOCUS61082</name>
</gene>
<organism evidence="1 3">
    <name type="scientific">Rotaria magnacalcarata</name>
    <dbReference type="NCBI Taxonomy" id="392030"/>
    <lineage>
        <taxon>Eukaryota</taxon>
        <taxon>Metazoa</taxon>
        <taxon>Spiralia</taxon>
        <taxon>Gnathifera</taxon>
        <taxon>Rotifera</taxon>
        <taxon>Eurotatoria</taxon>
        <taxon>Bdelloidea</taxon>
        <taxon>Philodinida</taxon>
        <taxon>Philodinidae</taxon>
        <taxon>Rotaria</taxon>
    </lineage>
</organism>